<comment type="subunit">
    <text evidence="4">Part of the Bam complex.</text>
</comment>
<name>A0ABS0Z8G5_9GAMM</name>
<dbReference type="Gene3D" id="2.130.10.10">
    <property type="entry name" value="YVTN repeat-like/Quinoprotein amine dehydrogenase"/>
    <property type="match status" value="1"/>
</dbReference>
<evidence type="ECO:0000256" key="3">
    <source>
        <dbReference type="ARBA" id="ARBA00023237"/>
    </source>
</evidence>
<reference evidence="6 7" key="1">
    <citation type="submission" date="2020-12" db="EMBL/GenBank/DDBJ databases">
        <title>Comparative genome analysis of fungal antagonists Marinomonas ostreistagni 398 and M. spartinae 468.</title>
        <authorList>
            <person name="Fields J.L."/>
            <person name="Mavrodi O.V."/>
            <person name="Biber P.D."/>
            <person name="Indest K.J."/>
            <person name="Mavrodi D.V."/>
        </authorList>
    </citation>
    <scope>NUCLEOTIDE SEQUENCE [LARGE SCALE GENOMIC DNA]</scope>
    <source>
        <strain evidence="6 7">USM7</strain>
    </source>
</reference>
<comment type="subcellular location">
    <subcellularLocation>
        <location evidence="4">Cell outer membrane</location>
        <topology evidence="4">Lipid-anchor</topology>
    </subcellularLocation>
</comment>
<dbReference type="HAMAP" id="MF_00923">
    <property type="entry name" value="OM_assembly_BamB"/>
    <property type="match status" value="1"/>
</dbReference>
<comment type="similarity">
    <text evidence="4">Belongs to the BamB family.</text>
</comment>
<organism evidence="6 7">
    <name type="scientific">Marinomonas ostreistagni</name>
    <dbReference type="NCBI Taxonomy" id="359209"/>
    <lineage>
        <taxon>Bacteria</taxon>
        <taxon>Pseudomonadati</taxon>
        <taxon>Pseudomonadota</taxon>
        <taxon>Gammaproteobacteria</taxon>
        <taxon>Oceanospirillales</taxon>
        <taxon>Oceanospirillaceae</taxon>
        <taxon>Marinomonas</taxon>
    </lineage>
</organism>
<keyword evidence="7" id="KW-1185">Reference proteome</keyword>
<dbReference type="InterPro" id="IPR011047">
    <property type="entry name" value="Quinoprotein_ADH-like_sf"/>
</dbReference>
<dbReference type="Pfam" id="PF13360">
    <property type="entry name" value="PQQ_2"/>
    <property type="match status" value="1"/>
</dbReference>
<gene>
    <name evidence="4 6" type="primary">bamB</name>
    <name evidence="6" type="ORF">JHD44_04580</name>
</gene>
<dbReference type="InterPro" id="IPR015943">
    <property type="entry name" value="WD40/YVTN_repeat-like_dom_sf"/>
</dbReference>
<dbReference type="InterPro" id="IPR002372">
    <property type="entry name" value="PQQ_rpt_dom"/>
</dbReference>
<sequence>MWKPIIVAAVLSSAVLQGCSTRLLPPPDSIRQEVYFDANWRTKVNGGAGEQTETYNIVAQDNTLTLVTNRGSLYELNQSNGLQVQHIETGAKPSSGVSRDGDRVFFGTYDGDLIAVSLDDESILWRKTLTSEILSETGNGAGRVAAVTADGWLTVMDANTGETLWRDKEDLPALTVRGTSAPVIVDGKVIAGFASGKVKAYNLQTGDQIWEYAVGKPEGRYEIERLTDVSGRFVIANNMLYSVAYNGTVTALAMQTGRPIWQRNISSAVGVAVQGNELAVIDQDNVVYNLNALNGSTLWQNDTLQGRDLASPVFYKDYVAVLDRGGWIHLMNRETGLIEAWTLADSRRPAGSRMVSNDEQLFILTPTANVTALHYW</sequence>
<dbReference type="SMART" id="SM00564">
    <property type="entry name" value="PQQ"/>
    <property type="match status" value="4"/>
</dbReference>
<comment type="function">
    <text evidence="4">Part of the outer membrane protein assembly complex, which is involved in assembly and insertion of beta-barrel proteins into the outer membrane.</text>
</comment>
<evidence type="ECO:0000256" key="1">
    <source>
        <dbReference type="ARBA" id="ARBA00022729"/>
    </source>
</evidence>
<keyword evidence="4" id="KW-0449">Lipoprotein</keyword>
<proteinExistence type="inferred from homology"/>
<keyword evidence="3 4" id="KW-0998">Cell outer membrane</keyword>
<keyword evidence="1 4" id="KW-0732">Signal</keyword>
<evidence type="ECO:0000313" key="6">
    <source>
        <dbReference type="EMBL" id="MBJ7549945.1"/>
    </source>
</evidence>
<comment type="caution">
    <text evidence="6">The sequence shown here is derived from an EMBL/GenBank/DDBJ whole genome shotgun (WGS) entry which is preliminary data.</text>
</comment>
<dbReference type="SUPFAM" id="SSF50998">
    <property type="entry name" value="Quinoprotein alcohol dehydrogenase-like"/>
    <property type="match status" value="1"/>
</dbReference>
<dbReference type="EMBL" id="JAEMUH010000004">
    <property type="protein sequence ID" value="MBJ7549945.1"/>
    <property type="molecule type" value="Genomic_DNA"/>
</dbReference>
<dbReference type="PROSITE" id="PS51257">
    <property type="entry name" value="PROKAR_LIPOPROTEIN"/>
    <property type="match status" value="1"/>
</dbReference>
<evidence type="ECO:0000256" key="2">
    <source>
        <dbReference type="ARBA" id="ARBA00023136"/>
    </source>
</evidence>
<dbReference type="NCBIfam" id="TIGR03300">
    <property type="entry name" value="assembly_YfgL"/>
    <property type="match status" value="1"/>
</dbReference>
<dbReference type="PANTHER" id="PTHR34512">
    <property type="entry name" value="CELL SURFACE PROTEIN"/>
    <property type="match status" value="1"/>
</dbReference>
<evidence type="ECO:0000313" key="7">
    <source>
        <dbReference type="Proteomes" id="UP000598488"/>
    </source>
</evidence>
<dbReference type="PANTHER" id="PTHR34512:SF30">
    <property type="entry name" value="OUTER MEMBRANE PROTEIN ASSEMBLY FACTOR BAMB"/>
    <property type="match status" value="1"/>
</dbReference>
<keyword evidence="4" id="KW-0564">Palmitate</keyword>
<dbReference type="InterPro" id="IPR018391">
    <property type="entry name" value="PQQ_b-propeller_rpt"/>
</dbReference>
<accession>A0ABS0Z8G5</accession>
<dbReference type="Proteomes" id="UP000598488">
    <property type="component" value="Unassembled WGS sequence"/>
</dbReference>
<evidence type="ECO:0000256" key="4">
    <source>
        <dbReference type="HAMAP-Rule" id="MF_00923"/>
    </source>
</evidence>
<protein>
    <recommendedName>
        <fullName evidence="4">Outer membrane protein assembly factor BamB</fullName>
    </recommendedName>
</protein>
<evidence type="ECO:0000259" key="5">
    <source>
        <dbReference type="Pfam" id="PF13360"/>
    </source>
</evidence>
<keyword evidence="2 4" id="KW-0472">Membrane</keyword>
<feature type="domain" description="Pyrrolo-quinoline quinone repeat" evidence="5">
    <location>
        <begin position="70"/>
        <end position="301"/>
    </location>
</feature>
<dbReference type="RefSeq" id="WP_199461528.1">
    <property type="nucleotide sequence ID" value="NZ_JAEMUH010000004.1"/>
</dbReference>
<dbReference type="InterPro" id="IPR017687">
    <property type="entry name" value="BamB"/>
</dbReference>